<dbReference type="PANTHER" id="PTHR47396:SF1">
    <property type="entry name" value="ATP-DEPENDENT HELICASE IRC3-RELATED"/>
    <property type="match status" value="1"/>
</dbReference>
<feature type="domain" description="Helicase ATP-binding" evidence="2">
    <location>
        <begin position="26"/>
        <end position="185"/>
    </location>
</feature>
<dbReference type="Pfam" id="PF04851">
    <property type="entry name" value="ResIII"/>
    <property type="match status" value="1"/>
</dbReference>
<dbReference type="InterPro" id="IPR050742">
    <property type="entry name" value="Helicase_Restrict-Modif_Enz"/>
</dbReference>
<dbReference type="AlphaFoldDB" id="A0A2K9PQF7"/>
<dbReference type="Gene3D" id="3.40.50.300">
    <property type="entry name" value="P-loop containing nucleotide triphosphate hydrolases"/>
    <property type="match status" value="2"/>
</dbReference>
<evidence type="ECO:0000313" key="4">
    <source>
        <dbReference type="Proteomes" id="UP000235826"/>
    </source>
</evidence>
<name>A0A2K9PQF7_9FLAO</name>
<dbReference type="GO" id="GO:0005829">
    <property type="term" value="C:cytosol"/>
    <property type="evidence" value="ECO:0007669"/>
    <property type="project" value="TreeGrafter"/>
</dbReference>
<organism evidence="3 4">
    <name type="scientific">Flavivirga eckloniae</name>
    <dbReference type="NCBI Taxonomy" id="1803846"/>
    <lineage>
        <taxon>Bacteria</taxon>
        <taxon>Pseudomonadati</taxon>
        <taxon>Bacteroidota</taxon>
        <taxon>Flavobacteriia</taxon>
        <taxon>Flavobacteriales</taxon>
        <taxon>Flavobacteriaceae</taxon>
        <taxon>Flavivirga</taxon>
    </lineage>
</organism>
<evidence type="ECO:0000313" key="3">
    <source>
        <dbReference type="EMBL" id="AUP79310.1"/>
    </source>
</evidence>
<dbReference type="InterPro" id="IPR006935">
    <property type="entry name" value="Helicase/UvrB_N"/>
</dbReference>
<dbReference type="InterPro" id="IPR027417">
    <property type="entry name" value="P-loop_NTPase"/>
</dbReference>
<dbReference type="CDD" id="cd18785">
    <property type="entry name" value="SF2_C"/>
    <property type="match status" value="1"/>
</dbReference>
<accession>A0A2K9PQF7</accession>
<dbReference type="PANTHER" id="PTHR47396">
    <property type="entry name" value="TYPE I RESTRICTION ENZYME ECOKI R PROTEIN"/>
    <property type="match status" value="1"/>
</dbReference>
<dbReference type="SMART" id="SM00487">
    <property type="entry name" value="DEXDc"/>
    <property type="match status" value="1"/>
</dbReference>
<dbReference type="GO" id="GO:0003677">
    <property type="term" value="F:DNA binding"/>
    <property type="evidence" value="ECO:0007669"/>
    <property type="project" value="InterPro"/>
</dbReference>
<keyword evidence="1" id="KW-0812">Transmembrane</keyword>
<keyword evidence="1" id="KW-0472">Membrane</keyword>
<dbReference type="Proteomes" id="UP000235826">
    <property type="component" value="Chromosome"/>
</dbReference>
<gene>
    <name evidence="3" type="ORF">C1H87_11570</name>
</gene>
<dbReference type="GO" id="GO:0016787">
    <property type="term" value="F:hydrolase activity"/>
    <property type="evidence" value="ECO:0007669"/>
    <property type="project" value="InterPro"/>
</dbReference>
<reference evidence="3 4" key="1">
    <citation type="submission" date="2018-01" db="EMBL/GenBank/DDBJ databases">
        <title>Complete genome sequence of Flavivirga eckloniae ECD14 isolated from seaweed Ecklonia cava.</title>
        <authorList>
            <person name="Lee J.H."/>
            <person name="Baik K.S."/>
            <person name="Seong C.N."/>
        </authorList>
    </citation>
    <scope>NUCLEOTIDE SEQUENCE [LARGE SCALE GENOMIC DNA]</scope>
    <source>
        <strain evidence="3 4">ECD14</strain>
    </source>
</reference>
<evidence type="ECO:0000256" key="1">
    <source>
        <dbReference type="SAM" id="Phobius"/>
    </source>
</evidence>
<sequence>MLRESLSGLKFNFPWRSYQANLLKSFNNHISDGHFHVIAPPGSGKTILGIEIIRRLGEKTLVLAPTLIIRNQWEDRLQSFFTKNEDYQSHSFNIKSPADITFATYQSLHAFYKTFEDKNNYYAFFKKHNIKTLVLDEAHHLKNEWWNCLIDLKNNNPFYVVALTATPPYDSEKAEISKYFMLCGEIDDEIAVPDLVKETDLCAHQDFVYFSKPEDLEINFIVDYRRNIADFKDTLLKDQTFISFIKQHRFFKKPEACLEELYANAEYFSAILIFLNACDVPVEMYKLEILGFNKGKAIVFPVLELEWLEVLFQNLLVDDREQLLENEPYLLSLEKELRRINVFEKRRVNFIGESLLYKSLSSSPSKLKSVVSIVSAEHENLGHDLRCVVLTDYIRKEFLDIDESKLQTINKIGVIPVFQHLRIRFSNKEALAVISGSMVIIHKSILEAFGRIENCDHFSFTPLKVDNEFLLVTSKKKTKNSIVSIITALFENGDVKVLIGTKSLLGEGWDAPSINSLILASFVGSFVSSNQMRGRAIRKDADKSNKTGNIWHLACVDSTVSNGGRDVDMLRRRFEAFAGISNSDQPYIENGFDRLQFPQQILEEDVEALNIQTLKQATNRNDTITKWDKAIIKGKRLTREVKFFHLGELSYKKQKQIYYFDAVRFFVAELSFAILLFYLEFILKSIHIVLNRGVVYFLYTFLAAFTVSFGYKLYKAIALYIRYGYLDRKVKKMGNTILSTLFELGFMTTDKNAVFVESMRVNNGDIVCNLVGGNPFENSLFSKALSELIEPITSPRYLIVKTSLFRRRLNIENFYPVPEVFGDKKANVLVFQKYWRSNLGQNKVFYTYRIEGRKLLLKARLFHINNAFKKVSKQGVVWK</sequence>
<dbReference type="KEGG" id="fek:C1H87_11570"/>
<dbReference type="InterPro" id="IPR014001">
    <property type="entry name" value="Helicase_ATP-bd"/>
</dbReference>
<proteinExistence type="predicted"/>
<protein>
    <recommendedName>
        <fullName evidence="2">Helicase ATP-binding domain-containing protein</fullName>
    </recommendedName>
</protein>
<feature type="transmembrane region" description="Helical" evidence="1">
    <location>
        <begin position="694"/>
        <end position="714"/>
    </location>
</feature>
<feature type="transmembrane region" description="Helical" evidence="1">
    <location>
        <begin position="662"/>
        <end position="682"/>
    </location>
</feature>
<keyword evidence="4" id="KW-1185">Reference proteome</keyword>
<keyword evidence="1" id="KW-1133">Transmembrane helix</keyword>
<dbReference type="PROSITE" id="PS51192">
    <property type="entry name" value="HELICASE_ATP_BIND_1"/>
    <property type="match status" value="1"/>
</dbReference>
<evidence type="ECO:0000259" key="2">
    <source>
        <dbReference type="PROSITE" id="PS51192"/>
    </source>
</evidence>
<dbReference type="GO" id="GO:0005524">
    <property type="term" value="F:ATP binding"/>
    <property type="evidence" value="ECO:0007669"/>
    <property type="project" value="InterPro"/>
</dbReference>
<dbReference type="EMBL" id="CP025791">
    <property type="protein sequence ID" value="AUP79310.1"/>
    <property type="molecule type" value="Genomic_DNA"/>
</dbReference>
<dbReference type="SUPFAM" id="SSF52540">
    <property type="entry name" value="P-loop containing nucleoside triphosphate hydrolases"/>
    <property type="match status" value="1"/>
</dbReference>